<feature type="compositionally biased region" description="Polar residues" evidence="1">
    <location>
        <begin position="83"/>
        <end position="99"/>
    </location>
</feature>
<dbReference type="OrthoDB" id="1922282at2759"/>
<dbReference type="InterPro" id="IPR018961">
    <property type="entry name" value="DnaJ_homolog_subfam-C_membr-28"/>
</dbReference>
<dbReference type="EMBL" id="MU005979">
    <property type="protein sequence ID" value="KAF2860700.1"/>
    <property type="molecule type" value="Genomic_DNA"/>
</dbReference>
<sequence length="391" mass="43338">MKQRIRERIAQASFSSEHAGALAQANLPPGAGKAAQDIVGATPWSGEESVADGALRMLTDKYKPKPSGVRMPTRVDTGRPSKSDSGSRLANARDSSSAYATLKDGSMSDEERHRFRQEMKARFQSDARSIPASIQALGSLANERIEDAIARGQFRNISIRGQQLQRDHNASSPFIDTTEYLMNRMIQKQDIVPPWIEKQQELAQAVDRFRSRLRADWRRHVARSISSDGGGVAAQVRRAEAHAVAERQMQSKAGVASSGALEDPEGAKGEDWGTVGPFRDRQWEATEARYLCAAVANLNALTRSYNLMAPDLARKPYFHVERELRSCFADVAPTVAEAIRQRARAPPTRDSGAGRAGNGVLERFTLDGAGHVHDERRPQYGFREFWRDLWA</sequence>
<organism evidence="3 4">
    <name type="scientific">Piedraia hortae CBS 480.64</name>
    <dbReference type="NCBI Taxonomy" id="1314780"/>
    <lineage>
        <taxon>Eukaryota</taxon>
        <taxon>Fungi</taxon>
        <taxon>Dikarya</taxon>
        <taxon>Ascomycota</taxon>
        <taxon>Pezizomycotina</taxon>
        <taxon>Dothideomycetes</taxon>
        <taxon>Dothideomycetidae</taxon>
        <taxon>Capnodiales</taxon>
        <taxon>Piedraiaceae</taxon>
        <taxon>Piedraia</taxon>
    </lineage>
</organism>
<name>A0A6A7BZL1_9PEZI</name>
<dbReference type="AlphaFoldDB" id="A0A6A7BZL1"/>
<dbReference type="Proteomes" id="UP000799421">
    <property type="component" value="Unassembled WGS sequence"/>
</dbReference>
<feature type="domain" description="DnaJ homologue subfamily C member 28 conserved" evidence="2">
    <location>
        <begin position="140"/>
        <end position="210"/>
    </location>
</feature>
<dbReference type="Pfam" id="PF09350">
    <property type="entry name" value="DJC28_CD"/>
    <property type="match status" value="1"/>
</dbReference>
<dbReference type="PANTHER" id="PTHR39394:SF1">
    <property type="entry name" value="DNAJ HOMOLOGUE SUBFAMILY C MEMBER 28 CONSERVED DOMAIN-CONTAINING PROTEIN"/>
    <property type="match status" value="1"/>
</dbReference>
<dbReference type="PANTHER" id="PTHR39394">
    <property type="entry name" value="YALI0E31793P"/>
    <property type="match status" value="1"/>
</dbReference>
<reference evidence="3" key="1">
    <citation type="journal article" date="2020" name="Stud. Mycol.">
        <title>101 Dothideomycetes genomes: a test case for predicting lifestyles and emergence of pathogens.</title>
        <authorList>
            <person name="Haridas S."/>
            <person name="Albert R."/>
            <person name="Binder M."/>
            <person name="Bloem J."/>
            <person name="Labutti K."/>
            <person name="Salamov A."/>
            <person name="Andreopoulos B."/>
            <person name="Baker S."/>
            <person name="Barry K."/>
            <person name="Bills G."/>
            <person name="Bluhm B."/>
            <person name="Cannon C."/>
            <person name="Castanera R."/>
            <person name="Culley D."/>
            <person name="Daum C."/>
            <person name="Ezra D."/>
            <person name="Gonzalez J."/>
            <person name="Henrissat B."/>
            <person name="Kuo A."/>
            <person name="Liang C."/>
            <person name="Lipzen A."/>
            <person name="Lutzoni F."/>
            <person name="Magnuson J."/>
            <person name="Mondo S."/>
            <person name="Nolan M."/>
            <person name="Ohm R."/>
            <person name="Pangilinan J."/>
            <person name="Park H.-J."/>
            <person name="Ramirez L."/>
            <person name="Alfaro M."/>
            <person name="Sun H."/>
            <person name="Tritt A."/>
            <person name="Yoshinaga Y."/>
            <person name="Zwiers L.-H."/>
            <person name="Turgeon B."/>
            <person name="Goodwin S."/>
            <person name="Spatafora J."/>
            <person name="Crous P."/>
            <person name="Grigoriev I."/>
        </authorList>
    </citation>
    <scope>NUCLEOTIDE SEQUENCE</scope>
    <source>
        <strain evidence="3">CBS 480.64</strain>
    </source>
</reference>
<accession>A0A6A7BZL1</accession>
<protein>
    <recommendedName>
        <fullName evidence="2">DnaJ homologue subfamily C member 28 conserved domain-containing protein</fullName>
    </recommendedName>
</protein>
<evidence type="ECO:0000256" key="1">
    <source>
        <dbReference type="SAM" id="MobiDB-lite"/>
    </source>
</evidence>
<evidence type="ECO:0000313" key="3">
    <source>
        <dbReference type="EMBL" id="KAF2860700.1"/>
    </source>
</evidence>
<gene>
    <name evidence="3" type="ORF">K470DRAFT_257715</name>
</gene>
<proteinExistence type="predicted"/>
<feature type="region of interest" description="Disordered" evidence="1">
    <location>
        <begin position="1"/>
        <end position="35"/>
    </location>
</feature>
<feature type="region of interest" description="Disordered" evidence="1">
    <location>
        <begin position="61"/>
        <end position="113"/>
    </location>
</feature>
<feature type="region of interest" description="Disordered" evidence="1">
    <location>
        <begin position="247"/>
        <end position="275"/>
    </location>
</feature>
<keyword evidence="4" id="KW-1185">Reference proteome</keyword>
<evidence type="ECO:0000313" key="4">
    <source>
        <dbReference type="Proteomes" id="UP000799421"/>
    </source>
</evidence>
<evidence type="ECO:0000259" key="2">
    <source>
        <dbReference type="Pfam" id="PF09350"/>
    </source>
</evidence>